<dbReference type="SMART" id="SM00091">
    <property type="entry name" value="PAS"/>
    <property type="match status" value="2"/>
</dbReference>
<keyword evidence="4" id="KW-0677">Repeat</keyword>
<reference evidence="13" key="2">
    <citation type="submission" date="2025-09" db="UniProtKB">
        <authorList>
            <consortium name="Ensembl"/>
        </authorList>
    </citation>
    <scope>IDENTIFICATION</scope>
</reference>
<dbReference type="GO" id="GO:0032922">
    <property type="term" value="P:circadian regulation of gene expression"/>
    <property type="evidence" value="ECO:0007669"/>
    <property type="project" value="TreeGrafter"/>
</dbReference>
<dbReference type="STRING" id="1676925.ENSPKIP00000027401"/>
<dbReference type="FunFam" id="3.30.450.20:FF:000013">
    <property type="entry name" value="Period circadian protein homolog 2"/>
    <property type="match status" value="1"/>
</dbReference>
<organism evidence="13 14">
    <name type="scientific">Paramormyrops kingsleyae</name>
    <dbReference type="NCBI Taxonomy" id="1676925"/>
    <lineage>
        <taxon>Eukaryota</taxon>
        <taxon>Metazoa</taxon>
        <taxon>Chordata</taxon>
        <taxon>Craniata</taxon>
        <taxon>Vertebrata</taxon>
        <taxon>Euteleostomi</taxon>
        <taxon>Actinopterygii</taxon>
        <taxon>Neopterygii</taxon>
        <taxon>Teleostei</taxon>
        <taxon>Osteoglossocephala</taxon>
        <taxon>Osteoglossomorpha</taxon>
        <taxon>Osteoglossiformes</taxon>
        <taxon>Mormyridae</taxon>
        <taxon>Paramormyrops</taxon>
    </lineage>
</organism>
<sequence>MTEGADTQRYLYASVEEPDAFREEEEEEEEACSSIGQRCRMSSFGEGRGRGGPELGLPSEGSESSREPRGERQRTRSLHEDMEMNGSGSSGSGTESHGNESHGNESHGNESHGNESHGNESLGSSNGNCKDSAVLESSGSNKSSNSHSPSPPSSTNVFSLLSASSEQDNPSTSGCSSEQSAKAKTQKEMFKTLKKLKVHLPSEKRNKGKSSTLNTLKYALRCVKQVKANEEYYQMLMINDSQLPGLDVSSYTIAEIDSITSEYTLKNTDIFAVAVSLITGKIVYISDQATSILNCKRDVFKDAKFVDFLAPQDVSVFYSFTTPYRLPSWSMCTGAESSLSDCMQEKSFFCRISGGRERRGNLQYYPFRMTPYLMKVQDPELAEEQICCLLLAERVHSGYEAPRIPTDKRIFTTTHTPNCLFQDVDERAVPLLGYLPQDLIGTPVLLHLHPCDRPLMLAVHRKILQYMGQPFDHSSIRFCARSGEYVTLDTSWSSFVNPWSRKVSFVIGRHKVRMGPVNEDVFASPDFTEGKIMDSDIQEITEQIHRLLLQPVHSIGSSGYGSLGSNGSHEQLVTVASSSDSSSSSHAPDEARKAKPVSRISASRDSATCWWVVCNCREGFVYPSLLFTDDLPTCLHPLVPVALQRTFQEICKGVHLLKSQEQQQPPTASSTKAGSRKNTGAEQRLSVVRAKEPAPSPSTKENAGAQEEFSYKDQTVYSYQQISCLDSVIRYLESCNVPITVKRKCHSSSNTTSSNSDEDKQKVADGATPEVPGAESSLLEAPAGLPSIKEPKKPAGLVGASLTPLALPSKPESVVSITSQCSYSSTIVHVGDKKPQPESDITEDVVEGPTPTAAPLAPPSQEREPYKKLGLTKQVLAAHTQKEEQAFLSRCREQRRVRSLQASCSLSLPHQRGQPNTDATPGMRGTKHGGSLADPAPKRGGRNKKTKKARLKAQESSDSTVSHRKQAPRPPLQGLNQTSWSPSETSQSTFPVAYPTVVPAYPLTVYPGSGTMAPGVDAPVPGMGDSQAGQDPCFPMQPPPYTTPLVTPVMAFVMPNYVFPQVGGAPQASFPPQAAFLPQPQFSMQQPFPPQQPLPPHAPFVPQTPFPSQTMFPTPSFPYGLPPEPSKAPSPELRDAPSRCSSPSSAPRDTTSPPLFESRCSSPLQLNLLQLEETTRCGERQDGAVRTGSSAPGSSTGDRAGQANKELQQMGSLDEGQHSDAHSSSSDMMDIVLQEDSRSGTGSATSGSLGSGSNGCGTSGTGSSQTSNTSKYFGSVDSSEHEHKAKAAGGDGEHFMKYVLQDPIWLLMANADESVMMTYQLPTRDMQKVLKEDRERLRQMQKSQPRFSQDQKKELMEVHPWLLKGCLPKAVDVKKCMCCEVTRPSGPIDDGLPGMELGTLGDASEDDPCRKGGEVPPTRHTVPDKEPLPFSNA</sequence>
<evidence type="ECO:0000256" key="6">
    <source>
        <dbReference type="ARBA" id="ARBA00023108"/>
    </source>
</evidence>
<keyword evidence="14" id="KW-1185">Reference proteome</keyword>
<dbReference type="GO" id="GO:0005737">
    <property type="term" value="C:cytoplasm"/>
    <property type="evidence" value="ECO:0007669"/>
    <property type="project" value="UniProtKB-SubCell"/>
</dbReference>
<feature type="region of interest" description="Disordered" evidence="11">
    <location>
        <begin position="744"/>
        <end position="787"/>
    </location>
</feature>
<keyword evidence="8" id="KW-0539">Nucleus</keyword>
<comment type="subcellular location">
    <subcellularLocation>
        <location evidence="2">Cytoplasm</location>
    </subcellularLocation>
    <subcellularLocation>
        <location evidence="1">Nucleus</location>
    </subcellularLocation>
</comment>
<feature type="region of interest" description="Disordered" evidence="11">
    <location>
        <begin position="659"/>
        <end position="707"/>
    </location>
</feature>
<feature type="compositionally biased region" description="Polar residues" evidence="11">
    <location>
        <begin position="902"/>
        <end position="919"/>
    </location>
</feature>
<dbReference type="CDD" id="cd00130">
    <property type="entry name" value="PAS"/>
    <property type="match status" value="1"/>
</dbReference>
<evidence type="ECO:0000256" key="7">
    <source>
        <dbReference type="ARBA" id="ARBA00023163"/>
    </source>
</evidence>
<feature type="region of interest" description="Disordered" evidence="11">
    <location>
        <begin position="1080"/>
        <end position="1159"/>
    </location>
</feature>
<dbReference type="PROSITE" id="PS50112">
    <property type="entry name" value="PAS"/>
    <property type="match status" value="1"/>
</dbReference>
<feature type="compositionally biased region" description="Basic residues" evidence="11">
    <location>
        <begin position="939"/>
        <end position="951"/>
    </location>
</feature>
<feature type="domain" description="PAS" evidence="12">
    <location>
        <begin position="424"/>
        <end position="467"/>
    </location>
</feature>
<dbReference type="GO" id="GO:0000122">
    <property type="term" value="P:negative regulation of transcription by RNA polymerase II"/>
    <property type="evidence" value="ECO:0007669"/>
    <property type="project" value="TreeGrafter"/>
</dbReference>
<feature type="compositionally biased region" description="Low complexity" evidence="11">
    <location>
        <begin position="137"/>
        <end position="156"/>
    </location>
</feature>
<dbReference type="GO" id="GO:0043153">
    <property type="term" value="P:entrainment of circadian clock by photoperiod"/>
    <property type="evidence" value="ECO:0007669"/>
    <property type="project" value="TreeGrafter"/>
</dbReference>
<feature type="compositionally biased region" description="Low complexity" evidence="11">
    <location>
        <begin position="1261"/>
        <end position="1270"/>
    </location>
</feature>
<feature type="compositionally biased region" description="Low complexity" evidence="11">
    <location>
        <begin position="1239"/>
        <end position="1248"/>
    </location>
</feature>
<dbReference type="InterPro" id="IPR035965">
    <property type="entry name" value="PAS-like_dom_sf"/>
</dbReference>
<evidence type="ECO:0000256" key="11">
    <source>
        <dbReference type="SAM" id="MobiDB-lite"/>
    </source>
</evidence>
<name>A0A3B3SBL2_9TELE</name>
<feature type="region of interest" description="Disordered" evidence="11">
    <location>
        <begin position="830"/>
        <end position="865"/>
    </location>
</feature>
<dbReference type="Pfam" id="PF21353">
    <property type="entry name" value="Per3-like_PAS-A"/>
    <property type="match status" value="1"/>
</dbReference>
<evidence type="ECO:0000256" key="9">
    <source>
        <dbReference type="ARBA" id="ARBA00039684"/>
    </source>
</evidence>
<dbReference type="PANTHER" id="PTHR11269:SF9">
    <property type="entry name" value="PERIOD CIRCADIAN PROTEIN HOMOLOG 2"/>
    <property type="match status" value="1"/>
</dbReference>
<feature type="region of interest" description="Disordered" evidence="11">
    <location>
        <begin position="1"/>
        <end position="186"/>
    </location>
</feature>
<evidence type="ECO:0000256" key="4">
    <source>
        <dbReference type="ARBA" id="ARBA00022737"/>
    </source>
</evidence>
<dbReference type="GO" id="GO:0001222">
    <property type="term" value="F:transcription corepressor binding"/>
    <property type="evidence" value="ECO:0007669"/>
    <property type="project" value="TreeGrafter"/>
</dbReference>
<feature type="compositionally biased region" description="Basic and acidic residues" evidence="11">
    <location>
        <begin position="1278"/>
        <end position="1288"/>
    </location>
</feature>
<dbReference type="Ensembl" id="ENSPKIT00000008168.1">
    <property type="protein sequence ID" value="ENSPKIP00000027401.1"/>
    <property type="gene ID" value="ENSPKIG00000009456.1"/>
</dbReference>
<feature type="compositionally biased region" description="Polar residues" evidence="11">
    <location>
        <begin position="119"/>
        <end position="129"/>
    </location>
</feature>
<evidence type="ECO:0000256" key="2">
    <source>
        <dbReference type="ARBA" id="ARBA00004496"/>
    </source>
</evidence>
<feature type="compositionally biased region" description="Polar residues" evidence="11">
    <location>
        <begin position="974"/>
        <end position="988"/>
    </location>
</feature>
<evidence type="ECO:0000313" key="14">
    <source>
        <dbReference type="Proteomes" id="UP000261540"/>
    </source>
</evidence>
<protein>
    <recommendedName>
        <fullName evidence="9">Period circadian protein homolog 2</fullName>
    </recommendedName>
    <alternativeName>
        <fullName evidence="10">Circadian clock protein PERIOD 2</fullName>
    </alternativeName>
</protein>
<proteinExistence type="predicted"/>
<evidence type="ECO:0000256" key="8">
    <source>
        <dbReference type="ARBA" id="ARBA00023242"/>
    </source>
</evidence>
<dbReference type="InterPro" id="IPR057310">
    <property type="entry name" value="PER1-3_bHLH"/>
</dbReference>
<reference evidence="13" key="1">
    <citation type="submission" date="2025-08" db="UniProtKB">
        <authorList>
            <consortium name="Ensembl"/>
        </authorList>
    </citation>
    <scope>IDENTIFICATION</scope>
</reference>
<keyword evidence="5" id="KW-0805">Transcription regulation</keyword>
<dbReference type="Proteomes" id="UP000261540">
    <property type="component" value="Unplaced"/>
</dbReference>
<dbReference type="FunFam" id="3.30.450.20:FF:000004">
    <property type="entry name" value="Period circadian protein homolog 3"/>
    <property type="match status" value="1"/>
</dbReference>
<dbReference type="InterPro" id="IPR050760">
    <property type="entry name" value="Period_circadian_regulator"/>
</dbReference>
<feature type="compositionally biased region" description="Polar residues" evidence="11">
    <location>
        <begin position="659"/>
        <end position="681"/>
    </location>
</feature>
<dbReference type="SUPFAM" id="SSF55785">
    <property type="entry name" value="PYP-like sensor domain (PAS domain)"/>
    <property type="match status" value="1"/>
</dbReference>
<feature type="compositionally biased region" description="Pro residues" evidence="11">
    <location>
        <begin position="1087"/>
        <end position="1105"/>
    </location>
</feature>
<dbReference type="PANTHER" id="PTHR11269">
    <property type="entry name" value="PERIOD CIRCADIAN PROTEIN"/>
    <property type="match status" value="1"/>
</dbReference>
<dbReference type="GeneTree" id="ENSGT00940000156342"/>
<feature type="compositionally biased region" description="Polar residues" evidence="11">
    <location>
        <begin position="157"/>
        <end position="183"/>
    </location>
</feature>
<evidence type="ECO:0000256" key="10">
    <source>
        <dbReference type="ARBA" id="ARBA00042893"/>
    </source>
</evidence>
<feature type="compositionally biased region" description="Basic and acidic residues" evidence="11">
    <location>
        <begin position="63"/>
        <end position="82"/>
    </location>
</feature>
<keyword evidence="7" id="KW-0804">Transcription</keyword>
<feature type="region of interest" description="Disordered" evidence="11">
    <location>
        <begin position="902"/>
        <end position="988"/>
    </location>
</feature>
<feature type="region of interest" description="Disordered" evidence="11">
    <location>
        <begin position="573"/>
        <end position="598"/>
    </location>
</feature>
<feature type="compositionally biased region" description="Gly residues" evidence="11">
    <location>
        <begin position="1249"/>
        <end position="1260"/>
    </location>
</feature>
<dbReference type="InterPro" id="IPR000014">
    <property type="entry name" value="PAS"/>
</dbReference>
<dbReference type="InterPro" id="IPR013655">
    <property type="entry name" value="PAS_fold_3"/>
</dbReference>
<feature type="region of interest" description="Disordered" evidence="11">
    <location>
        <begin position="1236"/>
        <end position="1288"/>
    </location>
</feature>
<dbReference type="Pfam" id="PF23170">
    <property type="entry name" value="bHLH_PER"/>
    <property type="match status" value="1"/>
</dbReference>
<dbReference type="Pfam" id="PF12114">
    <property type="entry name" value="Period_C"/>
    <property type="match status" value="1"/>
</dbReference>
<evidence type="ECO:0000256" key="5">
    <source>
        <dbReference type="ARBA" id="ARBA00023015"/>
    </source>
</evidence>
<accession>A0A3B3SBL2</accession>
<evidence type="ECO:0000256" key="1">
    <source>
        <dbReference type="ARBA" id="ARBA00004123"/>
    </source>
</evidence>
<evidence type="ECO:0000259" key="12">
    <source>
        <dbReference type="PROSITE" id="PS50112"/>
    </source>
</evidence>
<dbReference type="Pfam" id="PF08447">
    <property type="entry name" value="PAS_3"/>
    <property type="match status" value="1"/>
</dbReference>
<dbReference type="InterPro" id="IPR048814">
    <property type="entry name" value="Per1-3_PAS-A"/>
</dbReference>
<feature type="compositionally biased region" description="Basic and acidic residues" evidence="11">
    <location>
        <begin position="97"/>
        <end position="118"/>
    </location>
</feature>
<feature type="region of interest" description="Disordered" evidence="11">
    <location>
        <begin position="1387"/>
        <end position="1433"/>
    </location>
</feature>
<keyword evidence="3" id="KW-0963">Cytoplasm</keyword>
<keyword evidence="6" id="KW-0090">Biological rhythms</keyword>
<dbReference type="InterPro" id="IPR022728">
    <property type="entry name" value="Period_circadian-like_C"/>
</dbReference>
<feature type="region of interest" description="Disordered" evidence="11">
    <location>
        <begin position="1177"/>
        <end position="1201"/>
    </location>
</feature>
<feature type="compositionally biased region" description="Low complexity" evidence="11">
    <location>
        <begin position="1138"/>
        <end position="1149"/>
    </location>
</feature>
<dbReference type="GO" id="GO:0000976">
    <property type="term" value="F:transcription cis-regulatory region binding"/>
    <property type="evidence" value="ECO:0007669"/>
    <property type="project" value="TreeGrafter"/>
</dbReference>
<feature type="compositionally biased region" description="Acidic residues" evidence="11">
    <location>
        <begin position="16"/>
        <end position="31"/>
    </location>
</feature>
<feature type="compositionally biased region" description="Polar residues" evidence="11">
    <location>
        <begin position="1187"/>
        <end position="1197"/>
    </location>
</feature>
<dbReference type="GO" id="GO:0005634">
    <property type="term" value="C:nucleus"/>
    <property type="evidence" value="ECO:0007669"/>
    <property type="project" value="UniProtKB-SubCell"/>
</dbReference>
<evidence type="ECO:0000256" key="3">
    <source>
        <dbReference type="ARBA" id="ARBA00022490"/>
    </source>
</evidence>
<evidence type="ECO:0000313" key="13">
    <source>
        <dbReference type="Ensembl" id="ENSPKIP00000027401.1"/>
    </source>
</evidence>
<dbReference type="Gene3D" id="3.30.450.20">
    <property type="entry name" value="PAS domain"/>
    <property type="match status" value="2"/>
</dbReference>